<dbReference type="SUPFAM" id="SSF47923">
    <property type="entry name" value="Ypt/Rab-GAP domain of gyp1p"/>
    <property type="match status" value="2"/>
</dbReference>
<dbReference type="SMART" id="SM00164">
    <property type="entry name" value="TBC"/>
    <property type="match status" value="1"/>
</dbReference>
<evidence type="ECO:0000313" key="3">
    <source>
        <dbReference type="EMBL" id="JAT75864.1"/>
    </source>
</evidence>
<protein>
    <recommendedName>
        <fullName evidence="2">Rab-GAP TBC domain-containing protein</fullName>
    </recommendedName>
</protein>
<dbReference type="PROSITE" id="PS50086">
    <property type="entry name" value="TBC_RABGAP"/>
    <property type="match status" value="1"/>
</dbReference>
<dbReference type="FunFam" id="1.10.8.270:FF:000026">
    <property type="entry name" value="TBC (Tre-2/Bub2/Cdc16) domain family"/>
    <property type="match status" value="1"/>
</dbReference>
<gene>
    <name evidence="3" type="ORF">g.6415</name>
</gene>
<dbReference type="InterPro" id="IPR050302">
    <property type="entry name" value="Rab_GAP_TBC_domain"/>
</dbReference>
<dbReference type="GO" id="GO:0005096">
    <property type="term" value="F:GTPase activator activity"/>
    <property type="evidence" value="ECO:0007669"/>
    <property type="project" value="TreeGrafter"/>
</dbReference>
<feature type="compositionally biased region" description="Low complexity" evidence="1">
    <location>
        <begin position="234"/>
        <end position="251"/>
    </location>
</feature>
<dbReference type="Gene3D" id="1.10.8.270">
    <property type="entry name" value="putative rabgap domain of human tbc1 domain family member 14 like domains"/>
    <property type="match status" value="1"/>
</dbReference>
<dbReference type="AlphaFoldDB" id="A0A1D2A9L3"/>
<feature type="region of interest" description="Disordered" evidence="1">
    <location>
        <begin position="197"/>
        <end position="272"/>
    </location>
</feature>
<feature type="compositionally biased region" description="Gly residues" evidence="1">
    <location>
        <begin position="528"/>
        <end position="548"/>
    </location>
</feature>
<reference evidence="3" key="1">
    <citation type="submission" date="2015-08" db="EMBL/GenBank/DDBJ databases">
        <authorList>
            <person name="Babu N.S."/>
            <person name="Beckwith C.J."/>
            <person name="Beseler K.G."/>
            <person name="Brison A."/>
            <person name="Carone J.V."/>
            <person name="Caskin T.P."/>
            <person name="Diamond M."/>
            <person name="Durham M.E."/>
            <person name="Foxe J.M."/>
            <person name="Go M."/>
            <person name="Henderson B.A."/>
            <person name="Jones I.B."/>
            <person name="McGettigan J.A."/>
            <person name="Micheletti S.J."/>
            <person name="Nasrallah M.E."/>
            <person name="Ortiz D."/>
            <person name="Piller C.R."/>
            <person name="Privatt S.R."/>
            <person name="Schneider S.L."/>
            <person name="Sharp S."/>
            <person name="Smith T.C."/>
            <person name="Stanton J.D."/>
            <person name="Ullery H.E."/>
            <person name="Wilson R.J."/>
            <person name="Serrano M.G."/>
            <person name="Buck G."/>
            <person name="Lee V."/>
            <person name="Wang Y."/>
            <person name="Carvalho R."/>
            <person name="Voegtly L."/>
            <person name="Shi R."/>
            <person name="Duckworth R."/>
            <person name="Johnson A."/>
            <person name="Loviza R."/>
            <person name="Walstead R."/>
            <person name="Shah Z."/>
            <person name="Kiflezghi M."/>
            <person name="Wade K."/>
            <person name="Ball S.L."/>
            <person name="Bradley K.W."/>
            <person name="Asai D.J."/>
            <person name="Bowman C.A."/>
            <person name="Russell D.A."/>
            <person name="Pope W.H."/>
            <person name="Jacobs-Sera D."/>
            <person name="Hendrix R.W."/>
            <person name="Hatfull G.F."/>
        </authorList>
    </citation>
    <scope>NUCLEOTIDE SEQUENCE</scope>
</reference>
<dbReference type="Pfam" id="PF00566">
    <property type="entry name" value="RabGAP-TBC"/>
    <property type="match status" value="1"/>
</dbReference>
<evidence type="ECO:0000259" key="2">
    <source>
        <dbReference type="PROSITE" id="PS50086"/>
    </source>
</evidence>
<feature type="compositionally biased region" description="Low complexity" evidence="1">
    <location>
        <begin position="259"/>
        <end position="271"/>
    </location>
</feature>
<organism evidence="3">
    <name type="scientific">Auxenochlorella protothecoides</name>
    <name type="common">Green microalga</name>
    <name type="synonym">Chlorella protothecoides</name>
    <dbReference type="NCBI Taxonomy" id="3075"/>
    <lineage>
        <taxon>Eukaryota</taxon>
        <taxon>Viridiplantae</taxon>
        <taxon>Chlorophyta</taxon>
        <taxon>core chlorophytes</taxon>
        <taxon>Trebouxiophyceae</taxon>
        <taxon>Chlorellales</taxon>
        <taxon>Chlorellaceae</taxon>
        <taxon>Auxenochlorella</taxon>
    </lineage>
</organism>
<dbReference type="EMBL" id="GDKF01002758">
    <property type="protein sequence ID" value="JAT75864.1"/>
    <property type="molecule type" value="Transcribed_RNA"/>
</dbReference>
<feature type="region of interest" description="Disordered" evidence="1">
    <location>
        <begin position="1"/>
        <end position="22"/>
    </location>
</feature>
<dbReference type="PANTHER" id="PTHR47219:SF20">
    <property type="entry name" value="TBC1 DOMAIN FAMILY MEMBER 2B"/>
    <property type="match status" value="1"/>
</dbReference>
<dbReference type="PANTHER" id="PTHR47219">
    <property type="entry name" value="RAB GTPASE-ACTIVATING PROTEIN 1-LIKE"/>
    <property type="match status" value="1"/>
</dbReference>
<dbReference type="InterPro" id="IPR035969">
    <property type="entry name" value="Rab-GAP_TBC_sf"/>
</dbReference>
<feature type="region of interest" description="Disordered" evidence="1">
    <location>
        <begin position="522"/>
        <end position="549"/>
    </location>
</feature>
<proteinExistence type="predicted"/>
<dbReference type="Gene3D" id="1.10.472.80">
    <property type="entry name" value="Ypt/Rab-GAP domain of gyp1p, domain 3"/>
    <property type="match status" value="1"/>
</dbReference>
<dbReference type="GO" id="GO:0031267">
    <property type="term" value="F:small GTPase binding"/>
    <property type="evidence" value="ECO:0007669"/>
    <property type="project" value="TreeGrafter"/>
</dbReference>
<evidence type="ECO:0000256" key="1">
    <source>
        <dbReference type="SAM" id="MobiDB-lite"/>
    </source>
</evidence>
<sequence>FIPSVRPRLPHSNTHGQRVGASRGMDSLEYAGEWQPATPEHRPVKRLDAYGFEIREEFAELYDQFEPSWAEEEEERTARWAAFLADLRQQSSRPVASDEDLLLKALDSWQEQQDSPSDYPSTSIPGLRLGTLVQAGIPRHARALLWPCLLRTRELRRPGEYAALVARALADAPALSPDDGVWPGRAYGVLRGDAADAAEGGSTSGAMGGAMASGIAEPSPEQPALSPAGDEARAAAAPDLGAAEESSYAPGAPAPSPPSSASGTASAGLSPDHGEWLAQVDKDLHRTFPGHAAMDAGGRRSLRRVLAAYAARNPAVGYCQGLNFVAAAFLLFLPEEGAFWCLAAVVERVLPGYFDAAMEVPALDARILAHLVQGAHPATARHLDALEVDLGSVTLHWFLCIFVNSLPLETCLRVWDLLFLEGSPVVLFRTALALVDIYNQAICATRESSDAYMMLQALAPMSLDGSRLIDTAAIAFRTIRHSALGVLRAKYRRELALQPGPDPDAGHHISWGEECGSVRVVTPRTRSGDGGVGRGVSGGEGAGAGSGTDAGADHGIANCTPGAACDPLDFRSPVRLPRPRRRTVSAAAVLEGPARHLRAFLQDRRRPGVAAALEAARPSPAAGLVRTPPAWALARGAPRGGEESTVEGVQPRALCFGERDGGGAAPRRALEASVQLLRRHTVACEVYLEGPGAERAGEDAAGEGALLAALELQLAKVSEVKATREGVLAELRARCDSIAGWLETLEGETWVAQAAVETAGRSLEAKRAALSGTDRRLTRLMVEAERRRLVSGVEEKAERQAGVHRTEGATIPAA</sequence>
<feature type="domain" description="Rab-GAP TBC" evidence="2">
    <location>
        <begin position="136"/>
        <end position="422"/>
    </location>
</feature>
<feature type="non-terminal residue" evidence="3">
    <location>
        <position position="1"/>
    </location>
</feature>
<name>A0A1D2A9L3_AUXPR</name>
<accession>A0A1D2A9L3</accession>
<dbReference type="InterPro" id="IPR000195">
    <property type="entry name" value="Rab-GAP-TBC_dom"/>
</dbReference>